<protein>
    <submittedName>
        <fullName evidence="1">IS66 Orf2 like protein</fullName>
    </submittedName>
</protein>
<organism evidence="1 2">
    <name type="scientific">Paraburkholderia phenazinium</name>
    <dbReference type="NCBI Taxonomy" id="60549"/>
    <lineage>
        <taxon>Bacteria</taxon>
        <taxon>Pseudomonadati</taxon>
        <taxon>Pseudomonadota</taxon>
        <taxon>Betaproteobacteria</taxon>
        <taxon>Burkholderiales</taxon>
        <taxon>Burkholderiaceae</taxon>
        <taxon>Paraburkholderia</taxon>
    </lineage>
</organism>
<keyword evidence="2" id="KW-1185">Reference proteome</keyword>
<sequence>MIGPLANTRIWVAAGFTDMRCGFDGLAAKVQTVLAKNPALCQPRSMREKTPEILHFLSGA</sequence>
<dbReference type="Proteomes" id="UP000185151">
    <property type="component" value="Unassembled WGS sequence"/>
</dbReference>
<name>A0A1N6LHM7_9BURK</name>
<evidence type="ECO:0000313" key="2">
    <source>
        <dbReference type="Proteomes" id="UP000185151"/>
    </source>
</evidence>
<dbReference type="OrthoDB" id="9801450at2"/>
<dbReference type="EMBL" id="FSRU01000003">
    <property type="protein sequence ID" value="SIO68322.1"/>
    <property type="molecule type" value="Genomic_DNA"/>
</dbReference>
<accession>A0A1N6LHM7</accession>
<dbReference type="AlphaFoldDB" id="A0A1N6LHM7"/>
<dbReference type="InterPro" id="IPR008878">
    <property type="entry name" value="Transposase_IS66_Orf2"/>
</dbReference>
<gene>
    <name evidence="1" type="ORF">SAMN05444165_7426</name>
</gene>
<reference evidence="1 2" key="1">
    <citation type="submission" date="2016-11" db="EMBL/GenBank/DDBJ databases">
        <authorList>
            <person name="Jaros S."/>
            <person name="Januszkiewicz K."/>
            <person name="Wedrychowicz H."/>
        </authorList>
    </citation>
    <scope>NUCLEOTIDE SEQUENCE [LARGE SCALE GENOMIC DNA]</scope>
    <source>
        <strain evidence="1 2">GAS95</strain>
    </source>
</reference>
<dbReference type="Pfam" id="PF05717">
    <property type="entry name" value="TnpB_IS66"/>
    <property type="match status" value="1"/>
</dbReference>
<evidence type="ECO:0000313" key="1">
    <source>
        <dbReference type="EMBL" id="SIO68322.1"/>
    </source>
</evidence>
<proteinExistence type="predicted"/>